<evidence type="ECO:0000313" key="3">
    <source>
        <dbReference type="Proteomes" id="UP000217895"/>
    </source>
</evidence>
<dbReference type="Proteomes" id="UP000217895">
    <property type="component" value="Plasmid Plasmid1 dna"/>
</dbReference>
<keyword evidence="3" id="KW-1185">Reference proteome</keyword>
<dbReference type="AlphaFoldDB" id="A0A1Z4JRN9"/>
<feature type="transmembrane region" description="Helical" evidence="1">
    <location>
        <begin position="20"/>
        <end position="44"/>
    </location>
</feature>
<keyword evidence="1" id="KW-1133">Transmembrane helix</keyword>
<geneLocation type="plasmid" evidence="2">
    <name>plasmid1</name>
</geneLocation>
<dbReference type="SUPFAM" id="SSF48452">
    <property type="entry name" value="TPR-like"/>
    <property type="match status" value="1"/>
</dbReference>
<gene>
    <name evidence="2" type="ORF">NIES2135_62050</name>
</gene>
<accession>A0A1Z4JRN9</accession>
<evidence type="ECO:0000313" key="2">
    <source>
        <dbReference type="EMBL" id="BAY59328.1"/>
    </source>
</evidence>
<proteinExistence type="predicted"/>
<dbReference type="EMBL" id="AP018204">
    <property type="protein sequence ID" value="BAY59328.1"/>
    <property type="molecule type" value="Genomic_DNA"/>
</dbReference>
<protein>
    <recommendedName>
        <fullName evidence="4">Tetratricopeptide repeat protein</fullName>
    </recommendedName>
</protein>
<organism evidence="2 3">
    <name type="scientific">Leptolyngbya boryana NIES-2135</name>
    <dbReference type="NCBI Taxonomy" id="1973484"/>
    <lineage>
        <taxon>Bacteria</taxon>
        <taxon>Bacillati</taxon>
        <taxon>Cyanobacteriota</taxon>
        <taxon>Cyanophyceae</taxon>
        <taxon>Leptolyngbyales</taxon>
        <taxon>Leptolyngbyaceae</taxon>
        <taxon>Leptolyngbya group</taxon>
        <taxon>Leptolyngbya</taxon>
    </lineage>
</organism>
<reference evidence="2 3" key="1">
    <citation type="submission" date="2017-06" db="EMBL/GenBank/DDBJ databases">
        <title>Genome sequencing of cyanobaciteial culture collection at National Institute for Environmental Studies (NIES).</title>
        <authorList>
            <person name="Hirose Y."/>
            <person name="Shimura Y."/>
            <person name="Fujisawa T."/>
            <person name="Nakamura Y."/>
            <person name="Kawachi M."/>
        </authorList>
    </citation>
    <scope>NUCLEOTIDE SEQUENCE [LARGE SCALE GENOMIC DNA]</scope>
    <source>
        <strain evidence="2 3">NIES-2135</strain>
        <plasmid evidence="3">Plasmid Plasmid1 dna</plasmid>
    </source>
</reference>
<name>A0A1Z4JRN9_LEPBY</name>
<keyword evidence="1" id="KW-0812">Transmembrane</keyword>
<evidence type="ECO:0008006" key="4">
    <source>
        <dbReference type="Google" id="ProtNLM"/>
    </source>
</evidence>
<dbReference type="InterPro" id="IPR011990">
    <property type="entry name" value="TPR-like_helical_dom_sf"/>
</dbReference>
<keyword evidence="2" id="KW-0614">Plasmid</keyword>
<dbReference type="Gene3D" id="1.25.40.10">
    <property type="entry name" value="Tetratricopeptide repeat domain"/>
    <property type="match status" value="1"/>
</dbReference>
<keyword evidence="1" id="KW-0472">Membrane</keyword>
<evidence type="ECO:0000256" key="1">
    <source>
        <dbReference type="SAM" id="Phobius"/>
    </source>
</evidence>
<sequence>MRSLFLYLLLKDSAPRSSLSLVGVLGIVLLGLAWLPFALIVAGVQELSEVSRMDELKDMNTPEAQMQRADYFYYKGGWLRGLNSRAADDKALSSYEAVIARFPQYVDLDKAYLGAGELYQRRGDYQQALARHSVGLQITQRRDYIPRLLLRGKLVDDCCIGNNCQDSRRFLACFNSASATALDANKRR</sequence>